<accession>A0A0V0R2G7</accession>
<dbReference type="InterPro" id="IPR006626">
    <property type="entry name" value="PbH1"/>
</dbReference>
<proteinExistence type="predicted"/>
<dbReference type="EMBL" id="LDAU01000062">
    <property type="protein sequence ID" value="KRX08589.1"/>
    <property type="molecule type" value="Genomic_DNA"/>
</dbReference>
<keyword evidence="3" id="KW-0456">Lyase</keyword>
<dbReference type="InterPro" id="IPR012334">
    <property type="entry name" value="Pectin_lyas_fold"/>
</dbReference>
<keyword evidence="2" id="KW-0472">Membrane</keyword>
<dbReference type="OrthoDB" id="294016at2759"/>
<evidence type="ECO:0000256" key="1">
    <source>
        <dbReference type="SAM" id="MobiDB-lite"/>
    </source>
</evidence>
<organism evidence="3 4">
    <name type="scientific">Pseudocohnilembus persalinus</name>
    <name type="common">Ciliate</name>
    <dbReference type="NCBI Taxonomy" id="266149"/>
    <lineage>
        <taxon>Eukaryota</taxon>
        <taxon>Sar</taxon>
        <taxon>Alveolata</taxon>
        <taxon>Ciliophora</taxon>
        <taxon>Intramacronucleata</taxon>
        <taxon>Oligohymenophorea</taxon>
        <taxon>Scuticociliatia</taxon>
        <taxon>Philasterida</taxon>
        <taxon>Pseudocohnilembidae</taxon>
        <taxon>Pseudocohnilembus</taxon>
    </lineage>
</organism>
<gene>
    <name evidence="3" type="ORF">PPERSA_10393</name>
</gene>
<name>A0A0V0R2G7_PSEPJ</name>
<keyword evidence="2" id="KW-1133">Transmembrane helix</keyword>
<evidence type="ECO:0000256" key="2">
    <source>
        <dbReference type="SAM" id="Phobius"/>
    </source>
</evidence>
<dbReference type="AlphaFoldDB" id="A0A0V0R2G7"/>
<dbReference type="InterPro" id="IPR011050">
    <property type="entry name" value="Pectin_lyase_fold/virulence"/>
</dbReference>
<feature type="transmembrane region" description="Helical" evidence="2">
    <location>
        <begin position="622"/>
        <end position="642"/>
    </location>
</feature>
<feature type="compositionally biased region" description="Polar residues" evidence="1">
    <location>
        <begin position="978"/>
        <end position="994"/>
    </location>
</feature>
<comment type="caution">
    <text evidence="3">The sequence shown here is derived from an EMBL/GenBank/DDBJ whole genome shotgun (WGS) entry which is preliminary data.</text>
</comment>
<keyword evidence="4" id="KW-1185">Reference proteome</keyword>
<dbReference type="Gene3D" id="2.160.20.10">
    <property type="entry name" value="Single-stranded right-handed beta-helix, Pectin lyase-like"/>
    <property type="match status" value="1"/>
</dbReference>
<dbReference type="Proteomes" id="UP000054937">
    <property type="component" value="Unassembled WGS sequence"/>
</dbReference>
<dbReference type="SUPFAM" id="SSF51126">
    <property type="entry name" value="Pectin lyase-like"/>
    <property type="match status" value="2"/>
</dbReference>
<feature type="transmembrane region" description="Helical" evidence="2">
    <location>
        <begin position="735"/>
        <end position="753"/>
    </location>
</feature>
<reference evidence="3 4" key="1">
    <citation type="journal article" date="2015" name="Sci. Rep.">
        <title>Genome of the facultative scuticociliatosis pathogen Pseudocohnilembus persalinus provides insight into its virulence through horizontal gene transfer.</title>
        <authorList>
            <person name="Xiong J."/>
            <person name="Wang G."/>
            <person name="Cheng J."/>
            <person name="Tian M."/>
            <person name="Pan X."/>
            <person name="Warren A."/>
            <person name="Jiang C."/>
            <person name="Yuan D."/>
            <person name="Miao W."/>
        </authorList>
    </citation>
    <scope>NUCLEOTIDE SEQUENCE [LARGE SCALE GENOMIC DNA]</scope>
    <source>
        <strain evidence="3">36N120E</strain>
    </source>
</reference>
<dbReference type="OMA" id="INQCANI"/>
<dbReference type="GO" id="GO:0016829">
    <property type="term" value="F:lyase activity"/>
    <property type="evidence" value="ECO:0007669"/>
    <property type="project" value="UniProtKB-KW"/>
</dbReference>
<sequence length="1093" mass="124529">MTATGYVGGVLFAQFVENLTISNNIFNNSLCFSTAAGFLIQQSQQIIINNNNMTNGYSHLGAGAFMLDSVNSITILDNNFENNTCLTVGGAFLINQCANIYLKGNFYSNNQGNSIGGAGLLQYDKNIYIQNETYQENISCDYGAGLMAISSSNLTIINVKFDYNYSTSSTAALNLSNLLTLQVLVKNCIFTNNWGSDTGALRSIQNTDVLIEDSIFENNTAGLSGGAIQSLFGTSLKIKNSVFSQNKASLIGGVGYISDLQYLEIQQTQILNNQAENHAGAFLIQNIEQFILNDSKIENNVAKDFGGGLYLNTIQDVQIQNSEFYLNKVEQNSYSENGLGGALYIVNIEKITQNLNIFNGNYATQLGGAIYQYDTNKVQFKNLIFKNNSVYYEQVENREEKDRFQKITQGGAIFIKIVDSDTNMNFKNISFYNNKASSGTSLFIQQQNQNLEITNFKDIKIQDDVGDLGLIRYLGPQNSLIQEKILLSNQEKASSQNFLIVYPQKIIMTNYASNEVLIENQQYQYELCLQGSVLETGGEQKCLECQKNGVCPGGYLLNYPKTGYWRESQEKFEYIECDNKLKLCLGNDKCKQGFTGVLCQLCDYKNQYNRSLDGKCSKCPSIGITVFISLIFFSIYFIIIVVSYQKSLSRTLQQNLKIYVQKLWGILISNEDLITSITKIIIMHYQILSMITPENLNIPSFIQNIISLFSSKSYSVYDAYIECDSDQYKNSVLPVNLTSLTILAILLTVPNYLEKYKLTIIKHMKFLKNYKFYQKILQKIIAQEKAKQNWSKLKNFILFYKQQKKDKKLAIFEPQLILENLNNPILLHNLEKRHFQTTNMLLFMKATGNLVGQTFQSKSEIYQYGFNKGMQYLQKIYDQKQYNQEKSDDFSLLENMVKTKNDSFILKNPAKNTKKSLELNFLRNKQTSIKKSKFPNLPKFNHLQEISCSKIFFNQEIPLKNSKGNFSYQAANFPENQESYKYQSDRSTQNSPNSAEIKPEISKSKSDSLYLENINNYSEDYNEDLIEKNSNHQIKYLENMNKQNSFSSEGNQDQDLKEKTDLQEKPVQIQKFLFIDSKNSDFNLIGKKSNDIN</sequence>
<dbReference type="PANTHER" id="PTHR11319">
    <property type="entry name" value="G PROTEIN-COUPLED RECEPTOR-RELATED"/>
    <property type="match status" value="1"/>
</dbReference>
<feature type="region of interest" description="Disordered" evidence="1">
    <location>
        <begin position="978"/>
        <end position="1002"/>
    </location>
</feature>
<protein>
    <submittedName>
        <fullName evidence="3">Pectin lyase fold/virulence factor</fullName>
    </submittedName>
</protein>
<keyword evidence="2" id="KW-0812">Transmembrane</keyword>
<dbReference type="SMART" id="SM00710">
    <property type="entry name" value="PbH1"/>
    <property type="match status" value="10"/>
</dbReference>
<dbReference type="InParanoid" id="A0A0V0R2G7"/>
<evidence type="ECO:0000313" key="4">
    <source>
        <dbReference type="Proteomes" id="UP000054937"/>
    </source>
</evidence>
<evidence type="ECO:0000313" key="3">
    <source>
        <dbReference type="EMBL" id="KRX08589.1"/>
    </source>
</evidence>
<dbReference type="PANTHER" id="PTHR11319:SF35">
    <property type="entry name" value="OUTER MEMBRANE PROTEIN PMPC-RELATED"/>
    <property type="match status" value="1"/>
</dbReference>